<protein>
    <submittedName>
        <fullName evidence="8">RNA polymerase sigma factor</fullName>
    </submittedName>
</protein>
<evidence type="ECO:0000313" key="9">
    <source>
        <dbReference type="Proteomes" id="UP000637643"/>
    </source>
</evidence>
<dbReference type="Gene3D" id="1.10.1740.10">
    <property type="match status" value="1"/>
</dbReference>
<reference evidence="8" key="2">
    <citation type="submission" date="2020-09" db="EMBL/GenBank/DDBJ databases">
        <authorList>
            <person name="Sun Q."/>
            <person name="Zhou Y."/>
        </authorList>
    </citation>
    <scope>NUCLEOTIDE SEQUENCE</scope>
    <source>
        <strain evidence="8">CGMCC 1.16134</strain>
    </source>
</reference>
<dbReference type="Pfam" id="PF08281">
    <property type="entry name" value="Sigma70_r4_2"/>
    <property type="match status" value="1"/>
</dbReference>
<keyword evidence="3" id="KW-0731">Sigma factor</keyword>
<feature type="domain" description="RNA polymerase sigma factor 70 region 4 type 2" evidence="7">
    <location>
        <begin position="130"/>
        <end position="176"/>
    </location>
</feature>
<keyword evidence="9" id="KW-1185">Reference proteome</keyword>
<evidence type="ECO:0000256" key="4">
    <source>
        <dbReference type="ARBA" id="ARBA00023125"/>
    </source>
</evidence>
<dbReference type="GO" id="GO:0006352">
    <property type="term" value="P:DNA-templated transcription initiation"/>
    <property type="evidence" value="ECO:0007669"/>
    <property type="project" value="InterPro"/>
</dbReference>
<reference evidence="8" key="1">
    <citation type="journal article" date="2014" name="Int. J. Syst. Evol. Microbiol.">
        <title>Complete genome sequence of Corynebacterium casei LMG S-19264T (=DSM 44701T), isolated from a smear-ripened cheese.</title>
        <authorList>
            <consortium name="US DOE Joint Genome Institute (JGI-PGF)"/>
            <person name="Walter F."/>
            <person name="Albersmeier A."/>
            <person name="Kalinowski J."/>
            <person name="Ruckert C."/>
        </authorList>
    </citation>
    <scope>NUCLEOTIDE SEQUENCE</scope>
    <source>
        <strain evidence="8">CGMCC 1.16134</strain>
    </source>
</reference>
<dbReference type="RefSeq" id="WP_189029277.1">
    <property type="nucleotide sequence ID" value="NZ_BMKR01000024.1"/>
</dbReference>
<evidence type="ECO:0000256" key="1">
    <source>
        <dbReference type="ARBA" id="ARBA00010641"/>
    </source>
</evidence>
<dbReference type="PANTHER" id="PTHR43133">
    <property type="entry name" value="RNA POLYMERASE ECF-TYPE SIGMA FACTO"/>
    <property type="match status" value="1"/>
</dbReference>
<evidence type="ECO:0000259" key="7">
    <source>
        <dbReference type="Pfam" id="PF08281"/>
    </source>
</evidence>
<keyword evidence="2" id="KW-0805">Transcription regulation</keyword>
<dbReference type="InterPro" id="IPR039425">
    <property type="entry name" value="RNA_pol_sigma-70-like"/>
</dbReference>
<keyword evidence="4" id="KW-0238">DNA-binding</keyword>
<dbReference type="PANTHER" id="PTHR43133:SF8">
    <property type="entry name" value="RNA POLYMERASE SIGMA FACTOR HI_1459-RELATED"/>
    <property type="match status" value="1"/>
</dbReference>
<accession>A0A917CT77</accession>
<organism evidence="8 9">
    <name type="scientific">Paenibacillus albidus</name>
    <dbReference type="NCBI Taxonomy" id="2041023"/>
    <lineage>
        <taxon>Bacteria</taxon>
        <taxon>Bacillati</taxon>
        <taxon>Bacillota</taxon>
        <taxon>Bacilli</taxon>
        <taxon>Bacillales</taxon>
        <taxon>Paenibacillaceae</taxon>
        <taxon>Paenibacillus</taxon>
    </lineage>
</organism>
<dbReference type="EMBL" id="BMKR01000024">
    <property type="protein sequence ID" value="GGF96916.1"/>
    <property type="molecule type" value="Genomic_DNA"/>
</dbReference>
<gene>
    <name evidence="8" type="ORF">GCM10010912_47080</name>
</gene>
<dbReference type="AlphaFoldDB" id="A0A917CT77"/>
<feature type="domain" description="RNA polymerase sigma-70 region 2" evidence="6">
    <location>
        <begin position="37"/>
        <end position="101"/>
    </location>
</feature>
<dbReference type="SUPFAM" id="SSF88946">
    <property type="entry name" value="Sigma2 domain of RNA polymerase sigma factors"/>
    <property type="match status" value="1"/>
</dbReference>
<dbReference type="InterPro" id="IPR007627">
    <property type="entry name" value="RNA_pol_sigma70_r2"/>
</dbReference>
<comment type="caution">
    <text evidence="8">The sequence shown here is derived from an EMBL/GenBank/DDBJ whole genome shotgun (WGS) entry which is preliminary data.</text>
</comment>
<evidence type="ECO:0000256" key="2">
    <source>
        <dbReference type="ARBA" id="ARBA00023015"/>
    </source>
</evidence>
<dbReference type="Gene3D" id="1.10.10.10">
    <property type="entry name" value="Winged helix-like DNA-binding domain superfamily/Winged helix DNA-binding domain"/>
    <property type="match status" value="1"/>
</dbReference>
<evidence type="ECO:0000259" key="6">
    <source>
        <dbReference type="Pfam" id="PF04542"/>
    </source>
</evidence>
<dbReference type="NCBIfam" id="TIGR02937">
    <property type="entry name" value="sigma70-ECF"/>
    <property type="match status" value="1"/>
</dbReference>
<evidence type="ECO:0000256" key="5">
    <source>
        <dbReference type="ARBA" id="ARBA00023163"/>
    </source>
</evidence>
<dbReference type="SUPFAM" id="SSF88659">
    <property type="entry name" value="Sigma3 and sigma4 domains of RNA polymerase sigma factors"/>
    <property type="match status" value="1"/>
</dbReference>
<dbReference type="GO" id="GO:0016987">
    <property type="term" value="F:sigma factor activity"/>
    <property type="evidence" value="ECO:0007669"/>
    <property type="project" value="UniProtKB-KW"/>
</dbReference>
<dbReference type="InterPro" id="IPR013249">
    <property type="entry name" value="RNA_pol_sigma70_r4_t2"/>
</dbReference>
<dbReference type="InterPro" id="IPR036388">
    <property type="entry name" value="WH-like_DNA-bd_sf"/>
</dbReference>
<dbReference type="InterPro" id="IPR014284">
    <property type="entry name" value="RNA_pol_sigma-70_dom"/>
</dbReference>
<dbReference type="Proteomes" id="UP000637643">
    <property type="component" value="Unassembled WGS sequence"/>
</dbReference>
<evidence type="ECO:0000313" key="8">
    <source>
        <dbReference type="EMBL" id="GGF96916.1"/>
    </source>
</evidence>
<comment type="similarity">
    <text evidence="1">Belongs to the sigma-70 factor family. ECF subfamily.</text>
</comment>
<evidence type="ECO:0000256" key="3">
    <source>
        <dbReference type="ARBA" id="ARBA00023082"/>
    </source>
</evidence>
<dbReference type="GO" id="GO:0003677">
    <property type="term" value="F:DNA binding"/>
    <property type="evidence" value="ECO:0007669"/>
    <property type="project" value="UniProtKB-KW"/>
</dbReference>
<dbReference type="InterPro" id="IPR013325">
    <property type="entry name" value="RNA_pol_sigma_r2"/>
</dbReference>
<dbReference type="InterPro" id="IPR013324">
    <property type="entry name" value="RNA_pol_sigma_r3/r4-like"/>
</dbReference>
<name>A0A917CT77_9BACL</name>
<sequence length="195" mass="23255">MEREDPGAKNYPGLIDEAVDKVRTGDREAFRTIIHVFERQIYTYCYYILKSREEAEDAVQDVFVKVYKELGRYEKKVSFSAWLYKVAYHHCLDQIRKRKRRIRLLSLYKQQQPRAYMDPGLENPVESLFMDQLTPEESNLLILKVVEQYSFEEMGQIMECKPASLRKKYERLRKKLVQQRTNEGGRSHETMAKSN</sequence>
<dbReference type="Pfam" id="PF04542">
    <property type="entry name" value="Sigma70_r2"/>
    <property type="match status" value="1"/>
</dbReference>
<keyword evidence="5" id="KW-0804">Transcription</keyword>
<proteinExistence type="inferred from homology"/>